<proteinExistence type="inferred from homology"/>
<dbReference type="Gene3D" id="1.10.1200.10">
    <property type="entry name" value="ACP-like"/>
    <property type="match status" value="1"/>
</dbReference>
<feature type="modified residue" description="O-(pantetheine 4'-phosphoryl)serine" evidence="7">
    <location>
        <position position="36"/>
    </location>
</feature>
<dbReference type="HAMAP" id="MF_01217">
    <property type="entry name" value="Acyl_carrier"/>
    <property type="match status" value="1"/>
</dbReference>
<feature type="domain" description="Carrier" evidence="10">
    <location>
        <begin position="1"/>
        <end position="76"/>
    </location>
</feature>
<dbReference type="Pfam" id="PF00550">
    <property type="entry name" value="PP-binding"/>
    <property type="match status" value="1"/>
</dbReference>
<dbReference type="InterPro" id="IPR009081">
    <property type="entry name" value="PP-bd_ACP"/>
</dbReference>
<comment type="caution">
    <text evidence="11">The sequence shown here is derived from an EMBL/GenBank/DDBJ whole genome shotgun (WGS) entry which is preliminary data.</text>
</comment>
<dbReference type="EMBL" id="JAAEJV010000030">
    <property type="protein sequence ID" value="MBF5059616.1"/>
    <property type="molecule type" value="Genomic_DNA"/>
</dbReference>
<keyword evidence="6 7" id="KW-0275">Fatty acid biosynthesis</keyword>
<accession>A0ABS0B1P0</accession>
<evidence type="ECO:0000256" key="9">
    <source>
        <dbReference type="RuleBase" id="RU003545"/>
    </source>
</evidence>
<dbReference type="PANTHER" id="PTHR20863:SF76">
    <property type="entry name" value="CARRIER DOMAIN-CONTAINING PROTEIN"/>
    <property type="match status" value="1"/>
</dbReference>
<evidence type="ECO:0000313" key="11">
    <source>
        <dbReference type="EMBL" id="MBF5059616.1"/>
    </source>
</evidence>
<evidence type="ECO:0000256" key="4">
    <source>
        <dbReference type="ARBA" id="ARBA00022832"/>
    </source>
</evidence>
<dbReference type="NCBIfam" id="NF002148">
    <property type="entry name" value="PRK00982.1-2"/>
    <property type="match status" value="1"/>
</dbReference>
<sequence>MTVEQEVIDIIVEQLGVDRAEVAPEKSFVEDLNADSLDQTELIMTFEEKFGFEISEGEAEKLRTVGDVIKFVNEKKVAAN</sequence>
<comment type="PTM">
    <text evidence="9">4'-phosphopantetheine is transferred from CoA to a specific serine of apo-ACP by acpS.</text>
</comment>
<dbReference type="InterPro" id="IPR006162">
    <property type="entry name" value="Ppantetheine_attach_site"/>
</dbReference>
<organism evidence="11 12">
    <name type="scientific">Candidatus Neptunichlamydia vexilliferae</name>
    <dbReference type="NCBI Taxonomy" id="1651774"/>
    <lineage>
        <taxon>Bacteria</taxon>
        <taxon>Pseudomonadati</taxon>
        <taxon>Chlamydiota</taxon>
        <taxon>Chlamydiia</taxon>
        <taxon>Parachlamydiales</taxon>
        <taxon>Simkaniaceae</taxon>
        <taxon>Candidatus Neptunichlamydia</taxon>
    </lineage>
</organism>
<dbReference type="PROSITE" id="PS50075">
    <property type="entry name" value="CARRIER"/>
    <property type="match status" value="1"/>
</dbReference>
<keyword evidence="2 7" id="KW-0444">Lipid biosynthesis</keyword>
<keyword evidence="7" id="KW-0963">Cytoplasm</keyword>
<dbReference type="PROSITE" id="PS00012">
    <property type="entry name" value="PHOSPHOPANTETHEINE"/>
    <property type="match status" value="1"/>
</dbReference>
<dbReference type="RefSeq" id="WP_194847915.1">
    <property type="nucleotide sequence ID" value="NZ_JAAEJV010000030.1"/>
</dbReference>
<keyword evidence="12" id="KW-1185">Reference proteome</keyword>
<dbReference type="NCBIfam" id="TIGR00517">
    <property type="entry name" value="acyl_carrier"/>
    <property type="match status" value="1"/>
</dbReference>
<keyword evidence="5 7" id="KW-0443">Lipid metabolism</keyword>
<keyword evidence="1 7" id="KW-0596">Phosphopantetheine</keyword>
<evidence type="ECO:0000256" key="1">
    <source>
        <dbReference type="ARBA" id="ARBA00022450"/>
    </source>
</evidence>
<keyword evidence="3 7" id="KW-0597">Phosphoprotein</keyword>
<dbReference type="Proteomes" id="UP001194714">
    <property type="component" value="Unassembled WGS sequence"/>
</dbReference>
<comment type="subcellular location">
    <subcellularLocation>
        <location evidence="7">Cytoplasm</location>
    </subcellularLocation>
</comment>
<evidence type="ECO:0000256" key="2">
    <source>
        <dbReference type="ARBA" id="ARBA00022516"/>
    </source>
</evidence>
<gene>
    <name evidence="7" type="primary">acpP</name>
    <name evidence="11" type="ORF">NEPTK9_001132</name>
</gene>
<protein>
    <recommendedName>
        <fullName evidence="7 8">Acyl carrier protein</fullName>
        <shortName evidence="7">ACP</shortName>
    </recommendedName>
</protein>
<dbReference type="SUPFAM" id="SSF47336">
    <property type="entry name" value="ACP-like"/>
    <property type="match status" value="1"/>
</dbReference>
<comment type="similarity">
    <text evidence="7">Belongs to the acyl carrier protein (ACP) family.</text>
</comment>
<reference evidence="11 12" key="1">
    <citation type="submission" date="2020-01" db="EMBL/GenBank/DDBJ databases">
        <title>Draft genome sequence of Cand. Neptunochlamydia vexilliferae K9.</title>
        <authorList>
            <person name="Schulz F."/>
            <person name="Koestlbacher S."/>
            <person name="Wascher F."/>
            <person name="Pizzetti I."/>
            <person name="Horn M."/>
        </authorList>
    </citation>
    <scope>NUCLEOTIDE SEQUENCE [LARGE SCALE GENOMIC DNA]</scope>
    <source>
        <strain evidence="11 12">K9</strain>
    </source>
</reference>
<name>A0ABS0B1P0_9BACT</name>
<evidence type="ECO:0000259" key="10">
    <source>
        <dbReference type="PROSITE" id="PS50075"/>
    </source>
</evidence>
<evidence type="ECO:0000256" key="7">
    <source>
        <dbReference type="HAMAP-Rule" id="MF_01217"/>
    </source>
</evidence>
<comment type="PTM">
    <text evidence="7">4'-phosphopantetheine is transferred from CoA to a specific serine of apo-ACP by AcpS. This modification is essential for activity because fatty acids are bound in thioester linkage to the sulfhydryl of the prosthetic group.</text>
</comment>
<comment type="function">
    <text evidence="7 9">Carrier of the growing fatty acid chain in fatty acid biosynthesis.</text>
</comment>
<evidence type="ECO:0000256" key="3">
    <source>
        <dbReference type="ARBA" id="ARBA00022553"/>
    </source>
</evidence>
<dbReference type="NCBIfam" id="NF002150">
    <property type="entry name" value="PRK00982.1-4"/>
    <property type="match status" value="1"/>
</dbReference>
<dbReference type="InterPro" id="IPR003231">
    <property type="entry name" value="ACP"/>
</dbReference>
<keyword evidence="4 7" id="KW-0276">Fatty acid metabolism</keyword>
<evidence type="ECO:0000256" key="8">
    <source>
        <dbReference type="NCBIfam" id="TIGR00517"/>
    </source>
</evidence>
<evidence type="ECO:0000256" key="6">
    <source>
        <dbReference type="ARBA" id="ARBA00023160"/>
    </source>
</evidence>
<dbReference type="InterPro" id="IPR036736">
    <property type="entry name" value="ACP-like_sf"/>
</dbReference>
<dbReference type="PANTHER" id="PTHR20863">
    <property type="entry name" value="ACYL CARRIER PROTEIN"/>
    <property type="match status" value="1"/>
</dbReference>
<comment type="pathway">
    <text evidence="7 9">Lipid metabolism; fatty acid biosynthesis.</text>
</comment>
<evidence type="ECO:0000313" key="12">
    <source>
        <dbReference type="Proteomes" id="UP001194714"/>
    </source>
</evidence>
<evidence type="ECO:0000256" key="5">
    <source>
        <dbReference type="ARBA" id="ARBA00023098"/>
    </source>
</evidence>